<dbReference type="SUPFAM" id="SSF47072">
    <property type="entry name" value="Cysteine alpha-hairpin motif"/>
    <property type="match status" value="1"/>
</dbReference>
<keyword evidence="3" id="KW-1015">Disulfide bond</keyword>
<protein>
    <recommendedName>
        <fullName evidence="4">CHCH domain-containing protein</fullName>
    </recommendedName>
</protein>
<evidence type="ECO:0000256" key="3">
    <source>
        <dbReference type="ARBA" id="ARBA00023157"/>
    </source>
</evidence>
<organism evidence="5">
    <name type="scientific">Aphanomyces invadans</name>
    <dbReference type="NCBI Taxonomy" id="157072"/>
    <lineage>
        <taxon>Eukaryota</taxon>
        <taxon>Sar</taxon>
        <taxon>Stramenopiles</taxon>
        <taxon>Oomycota</taxon>
        <taxon>Saprolegniomycetes</taxon>
        <taxon>Saprolegniales</taxon>
        <taxon>Verrucalvaceae</taxon>
        <taxon>Aphanomyces</taxon>
    </lineage>
</organism>
<dbReference type="Pfam" id="PF06747">
    <property type="entry name" value="CHCH"/>
    <property type="match status" value="1"/>
</dbReference>
<dbReference type="InterPro" id="IPR009069">
    <property type="entry name" value="Cys_alpha_HP_mot_SF"/>
</dbReference>
<evidence type="ECO:0000313" key="5">
    <source>
        <dbReference type="EMBL" id="ETW01143.1"/>
    </source>
</evidence>
<dbReference type="OrthoDB" id="111977at2759"/>
<evidence type="ECO:0000259" key="4">
    <source>
        <dbReference type="Pfam" id="PF06747"/>
    </source>
</evidence>
<dbReference type="GeneID" id="20083799"/>
<keyword evidence="2" id="KW-0496">Mitochondrion</keyword>
<comment type="subcellular location">
    <subcellularLocation>
        <location evidence="1">Mitochondrion intermembrane space</location>
    </subcellularLocation>
</comment>
<dbReference type="PROSITE" id="PS51808">
    <property type="entry name" value="CHCH"/>
    <property type="match status" value="1"/>
</dbReference>
<proteinExistence type="predicted"/>
<evidence type="ECO:0000256" key="2">
    <source>
        <dbReference type="ARBA" id="ARBA00023128"/>
    </source>
</evidence>
<dbReference type="InterPro" id="IPR010625">
    <property type="entry name" value="CHCH"/>
</dbReference>
<dbReference type="eggNOG" id="ENOG502SFA1">
    <property type="taxonomic scope" value="Eukaryota"/>
</dbReference>
<dbReference type="InterPro" id="IPR051040">
    <property type="entry name" value="COX23"/>
</dbReference>
<dbReference type="RefSeq" id="XP_008870141.1">
    <property type="nucleotide sequence ID" value="XM_008871919.1"/>
</dbReference>
<reference evidence="5" key="1">
    <citation type="submission" date="2013-12" db="EMBL/GenBank/DDBJ databases">
        <title>The Genome Sequence of Aphanomyces invadans NJM9701.</title>
        <authorList>
            <consortium name="The Broad Institute Genomics Platform"/>
            <person name="Russ C."/>
            <person name="Tyler B."/>
            <person name="van West P."/>
            <person name="Dieguez-Uribeondo J."/>
            <person name="Young S.K."/>
            <person name="Zeng Q."/>
            <person name="Gargeya S."/>
            <person name="Fitzgerald M."/>
            <person name="Abouelleil A."/>
            <person name="Alvarado L."/>
            <person name="Chapman S.B."/>
            <person name="Gainer-Dewar J."/>
            <person name="Goldberg J."/>
            <person name="Griggs A."/>
            <person name="Gujja S."/>
            <person name="Hansen M."/>
            <person name="Howarth C."/>
            <person name="Imamovic A."/>
            <person name="Ireland A."/>
            <person name="Larimer J."/>
            <person name="McCowan C."/>
            <person name="Murphy C."/>
            <person name="Pearson M."/>
            <person name="Poon T.W."/>
            <person name="Priest M."/>
            <person name="Roberts A."/>
            <person name="Saif S."/>
            <person name="Shea T."/>
            <person name="Sykes S."/>
            <person name="Wortman J."/>
            <person name="Nusbaum C."/>
            <person name="Birren B."/>
        </authorList>
    </citation>
    <scope>NUCLEOTIDE SEQUENCE [LARGE SCALE GENOMIC DNA]</scope>
    <source>
        <strain evidence="5">NJM9701</strain>
    </source>
</reference>
<dbReference type="PANTHER" id="PTHR46811:SF1">
    <property type="entry name" value="COILED-COIL-HELIX-COILED-COIL-HELIX DOMAIN-CONTAINING PROTEIN 7"/>
    <property type="match status" value="1"/>
</dbReference>
<dbReference type="GO" id="GO:0033108">
    <property type="term" value="P:mitochondrial respiratory chain complex assembly"/>
    <property type="evidence" value="ECO:0007669"/>
    <property type="project" value="TreeGrafter"/>
</dbReference>
<dbReference type="AlphaFoldDB" id="A0A024U697"/>
<dbReference type="GO" id="GO:0005758">
    <property type="term" value="C:mitochondrial intermembrane space"/>
    <property type="evidence" value="ECO:0007669"/>
    <property type="project" value="UniProtKB-SubCell"/>
</dbReference>
<evidence type="ECO:0000256" key="1">
    <source>
        <dbReference type="ARBA" id="ARBA00004569"/>
    </source>
</evidence>
<gene>
    <name evidence="5" type="ORF">H310_06749</name>
</gene>
<feature type="domain" description="CHCH" evidence="4">
    <location>
        <begin position="28"/>
        <end position="62"/>
    </location>
</feature>
<dbReference type="VEuPathDB" id="FungiDB:H310_06749"/>
<dbReference type="EMBL" id="KI913963">
    <property type="protein sequence ID" value="ETW01143.1"/>
    <property type="molecule type" value="Genomic_DNA"/>
</dbReference>
<name>A0A024U697_9STRA</name>
<accession>A0A024U697</accession>
<dbReference type="PANTHER" id="PTHR46811">
    <property type="entry name" value="COILED-COIL-HELIX-COILED-COIL-HELIX DOMAIN-CONTAINING PROTEIN 7"/>
    <property type="match status" value="1"/>
</dbReference>
<sequence length="77" mass="8655">MSTRPAAAASAELPVMASNPGQWEMGECTELQKASLKCIEENYTQRSNCNEYFERYRECKKKRHAAILAARRAGTLS</sequence>